<proteinExistence type="predicted"/>
<comment type="caution">
    <text evidence="2">The sequence shown here is derived from an EMBL/GenBank/DDBJ whole genome shotgun (WGS) entry which is preliminary data.</text>
</comment>
<dbReference type="EMBL" id="CAJVCH010090841">
    <property type="protein sequence ID" value="CAG7722607.1"/>
    <property type="molecule type" value="Genomic_DNA"/>
</dbReference>
<feature type="transmembrane region" description="Helical" evidence="1">
    <location>
        <begin position="77"/>
        <end position="98"/>
    </location>
</feature>
<name>A0A8J2JNH7_9HEXA</name>
<keyword evidence="1" id="KW-0472">Membrane</keyword>
<feature type="transmembrane region" description="Helical" evidence="1">
    <location>
        <begin position="21"/>
        <end position="44"/>
    </location>
</feature>
<accession>A0A8J2JNH7</accession>
<evidence type="ECO:0000313" key="3">
    <source>
        <dbReference type="Proteomes" id="UP000708208"/>
    </source>
</evidence>
<keyword evidence="3" id="KW-1185">Reference proteome</keyword>
<sequence length="185" mass="20311">MTKIITESSKLTSMRYDSSRIQVIVSFLVVLFLAFILTTTVFVAGEDTDVLKHPKDEKVMGKEEKECLYAYPKGALILAYFAFGMSNAFTVGMMAVGALAGSRCFAIWVVSNAFIVCNATFTVLWGTPTLTYVFVIGCVLTAEGTTLWIIGPGGFDIDKEDIKTWKTFSTESLESSGNLQLETTF</sequence>
<dbReference type="Proteomes" id="UP000708208">
    <property type="component" value="Unassembled WGS sequence"/>
</dbReference>
<dbReference type="AlphaFoldDB" id="A0A8J2JNH7"/>
<feature type="transmembrane region" description="Helical" evidence="1">
    <location>
        <begin position="131"/>
        <end position="150"/>
    </location>
</feature>
<evidence type="ECO:0000256" key="1">
    <source>
        <dbReference type="SAM" id="Phobius"/>
    </source>
</evidence>
<keyword evidence="1" id="KW-0812">Transmembrane</keyword>
<feature type="transmembrane region" description="Helical" evidence="1">
    <location>
        <begin position="105"/>
        <end position="125"/>
    </location>
</feature>
<organism evidence="2 3">
    <name type="scientific">Allacma fusca</name>
    <dbReference type="NCBI Taxonomy" id="39272"/>
    <lineage>
        <taxon>Eukaryota</taxon>
        <taxon>Metazoa</taxon>
        <taxon>Ecdysozoa</taxon>
        <taxon>Arthropoda</taxon>
        <taxon>Hexapoda</taxon>
        <taxon>Collembola</taxon>
        <taxon>Symphypleona</taxon>
        <taxon>Sminthuridae</taxon>
        <taxon>Allacma</taxon>
    </lineage>
</organism>
<reference evidence="2" key="1">
    <citation type="submission" date="2021-06" db="EMBL/GenBank/DDBJ databases">
        <authorList>
            <person name="Hodson N. C."/>
            <person name="Mongue J. A."/>
            <person name="Jaron S. K."/>
        </authorList>
    </citation>
    <scope>NUCLEOTIDE SEQUENCE</scope>
</reference>
<keyword evidence="1" id="KW-1133">Transmembrane helix</keyword>
<gene>
    <name evidence="2" type="ORF">AFUS01_LOCUS11736</name>
</gene>
<evidence type="ECO:0000313" key="2">
    <source>
        <dbReference type="EMBL" id="CAG7722607.1"/>
    </source>
</evidence>
<protein>
    <submittedName>
        <fullName evidence="2">Uncharacterized protein</fullName>
    </submittedName>
</protein>